<organism evidence="6 7">
    <name type="scientific">Haloactinospora alba</name>
    <dbReference type="NCBI Taxonomy" id="405555"/>
    <lineage>
        <taxon>Bacteria</taxon>
        <taxon>Bacillati</taxon>
        <taxon>Actinomycetota</taxon>
        <taxon>Actinomycetes</taxon>
        <taxon>Streptosporangiales</taxon>
        <taxon>Nocardiopsidaceae</taxon>
        <taxon>Haloactinospora</taxon>
    </lineage>
</organism>
<dbReference type="AlphaFoldDB" id="A0A543NN37"/>
<dbReference type="Pfam" id="PF16925">
    <property type="entry name" value="TetR_C_13"/>
    <property type="match status" value="1"/>
</dbReference>
<evidence type="ECO:0000256" key="3">
    <source>
        <dbReference type="ARBA" id="ARBA00023163"/>
    </source>
</evidence>
<proteinExistence type="predicted"/>
<dbReference type="PANTHER" id="PTHR47506:SF1">
    <property type="entry name" value="HTH-TYPE TRANSCRIPTIONAL REGULATOR YJDC"/>
    <property type="match status" value="1"/>
</dbReference>
<keyword evidence="3" id="KW-0804">Transcription</keyword>
<gene>
    <name evidence="6" type="ORF">FHX37_3211</name>
</gene>
<name>A0A543NN37_9ACTN</name>
<evidence type="ECO:0000256" key="1">
    <source>
        <dbReference type="ARBA" id="ARBA00023015"/>
    </source>
</evidence>
<evidence type="ECO:0000256" key="2">
    <source>
        <dbReference type="ARBA" id="ARBA00023125"/>
    </source>
</evidence>
<dbReference type="RefSeq" id="WP_141924603.1">
    <property type="nucleotide sequence ID" value="NZ_VFQC01000001.1"/>
</dbReference>
<dbReference type="OrthoDB" id="4214267at2"/>
<evidence type="ECO:0000313" key="7">
    <source>
        <dbReference type="Proteomes" id="UP000317422"/>
    </source>
</evidence>
<keyword evidence="1" id="KW-0805">Transcription regulation</keyword>
<dbReference type="InterPro" id="IPR011075">
    <property type="entry name" value="TetR_C"/>
</dbReference>
<feature type="domain" description="HTH tetR-type" evidence="5">
    <location>
        <begin position="4"/>
        <end position="64"/>
    </location>
</feature>
<dbReference type="Proteomes" id="UP000317422">
    <property type="component" value="Unassembled WGS sequence"/>
</dbReference>
<evidence type="ECO:0000313" key="6">
    <source>
        <dbReference type="EMBL" id="TQN33207.1"/>
    </source>
</evidence>
<dbReference type="InterPro" id="IPR036271">
    <property type="entry name" value="Tet_transcr_reg_TetR-rel_C_sf"/>
</dbReference>
<dbReference type="Pfam" id="PF00440">
    <property type="entry name" value="TetR_N"/>
    <property type="match status" value="1"/>
</dbReference>
<reference evidence="6 7" key="1">
    <citation type="submission" date="2019-06" db="EMBL/GenBank/DDBJ databases">
        <title>Sequencing the genomes of 1000 actinobacteria strains.</title>
        <authorList>
            <person name="Klenk H.-P."/>
        </authorList>
    </citation>
    <scope>NUCLEOTIDE SEQUENCE [LARGE SCALE GENOMIC DNA]</scope>
    <source>
        <strain evidence="6 7">DSM 45015</strain>
    </source>
</reference>
<sequence>MDRAEATERLLDSAERLFYTRGVRAVGMDEIRSDSGVSLKRLYQCFPSKEELVLAYLRRRDERWRASLAAAVTEQASGARDRVLAVFDWLHEWFSQPDFRGCAFLNSAGELGPTSPAVVQAARQHKDAVRSYLATLAADVPVPDPQETATQLHLLVEGAIASAAVTGTPEPARHARHAAEAALARS</sequence>
<dbReference type="SUPFAM" id="SSF46689">
    <property type="entry name" value="Homeodomain-like"/>
    <property type="match status" value="1"/>
</dbReference>
<comment type="caution">
    <text evidence="6">The sequence shown here is derived from an EMBL/GenBank/DDBJ whole genome shotgun (WGS) entry which is preliminary data.</text>
</comment>
<dbReference type="InterPro" id="IPR009057">
    <property type="entry name" value="Homeodomain-like_sf"/>
</dbReference>
<dbReference type="EMBL" id="VFQC01000001">
    <property type="protein sequence ID" value="TQN33207.1"/>
    <property type="molecule type" value="Genomic_DNA"/>
</dbReference>
<dbReference type="PANTHER" id="PTHR47506">
    <property type="entry name" value="TRANSCRIPTIONAL REGULATORY PROTEIN"/>
    <property type="match status" value="1"/>
</dbReference>
<keyword evidence="2 4" id="KW-0238">DNA-binding</keyword>
<evidence type="ECO:0000256" key="4">
    <source>
        <dbReference type="PROSITE-ProRule" id="PRU00335"/>
    </source>
</evidence>
<dbReference type="Gene3D" id="1.10.357.10">
    <property type="entry name" value="Tetracycline Repressor, domain 2"/>
    <property type="match status" value="1"/>
</dbReference>
<dbReference type="SUPFAM" id="SSF48498">
    <property type="entry name" value="Tetracyclin repressor-like, C-terminal domain"/>
    <property type="match status" value="1"/>
</dbReference>
<dbReference type="GO" id="GO:0003677">
    <property type="term" value="F:DNA binding"/>
    <property type="evidence" value="ECO:0007669"/>
    <property type="project" value="UniProtKB-UniRule"/>
</dbReference>
<dbReference type="PROSITE" id="PS50977">
    <property type="entry name" value="HTH_TETR_2"/>
    <property type="match status" value="1"/>
</dbReference>
<protein>
    <submittedName>
        <fullName evidence="6">TetR family transcriptional regulator</fullName>
    </submittedName>
</protein>
<dbReference type="InterPro" id="IPR001647">
    <property type="entry name" value="HTH_TetR"/>
</dbReference>
<evidence type="ECO:0000259" key="5">
    <source>
        <dbReference type="PROSITE" id="PS50977"/>
    </source>
</evidence>
<dbReference type="PRINTS" id="PR00455">
    <property type="entry name" value="HTHTETR"/>
</dbReference>
<keyword evidence="7" id="KW-1185">Reference proteome</keyword>
<accession>A0A543NN37</accession>
<feature type="DNA-binding region" description="H-T-H motif" evidence="4">
    <location>
        <begin position="27"/>
        <end position="46"/>
    </location>
</feature>